<evidence type="ECO:0000313" key="3">
    <source>
        <dbReference type="Proteomes" id="UP000241540"/>
    </source>
</evidence>
<evidence type="ECO:0000313" key="2">
    <source>
        <dbReference type="EMBL" id="PTK30660.1"/>
    </source>
</evidence>
<name>A0A974QN41_STAHO</name>
<dbReference type="AlphaFoldDB" id="A0A974QN41"/>
<gene>
    <name evidence="2" type="ORF">BUZ51_06600</name>
</gene>
<protein>
    <submittedName>
        <fullName evidence="2">NDxxF motif lipoprotein</fullName>
    </submittedName>
</protein>
<feature type="region of interest" description="Disordered" evidence="1">
    <location>
        <begin position="27"/>
        <end position="59"/>
    </location>
</feature>
<proteinExistence type="predicted"/>
<dbReference type="PROSITE" id="PS51257">
    <property type="entry name" value="PROKAR_LIPOPROTEIN"/>
    <property type="match status" value="1"/>
</dbReference>
<dbReference type="InterPro" id="IPR047903">
    <property type="entry name" value="NDxxF_lipo"/>
</dbReference>
<dbReference type="EMBL" id="PZHX01000011">
    <property type="protein sequence ID" value="PTK30660.1"/>
    <property type="molecule type" value="Genomic_DNA"/>
</dbReference>
<comment type="caution">
    <text evidence="2">The sequence shown here is derived from an EMBL/GenBank/DDBJ whole genome shotgun (WGS) entry which is preliminary data.</text>
</comment>
<organism evidence="2 3">
    <name type="scientific">Staphylococcus hominis</name>
    <dbReference type="NCBI Taxonomy" id="1290"/>
    <lineage>
        <taxon>Bacteria</taxon>
        <taxon>Bacillati</taxon>
        <taxon>Bacillota</taxon>
        <taxon>Bacilli</taxon>
        <taxon>Bacillales</taxon>
        <taxon>Staphylococcaceae</taxon>
        <taxon>Staphylococcus</taxon>
    </lineage>
</organism>
<keyword evidence="2" id="KW-0449">Lipoprotein</keyword>
<feature type="compositionally biased region" description="Basic and acidic residues" evidence="1">
    <location>
        <begin position="27"/>
        <end position="49"/>
    </location>
</feature>
<dbReference type="RefSeq" id="WP_107640233.1">
    <property type="nucleotide sequence ID" value="NZ_PZHX01000011.1"/>
</dbReference>
<dbReference type="Proteomes" id="UP000241540">
    <property type="component" value="Unassembled WGS sequence"/>
</dbReference>
<reference evidence="2 3" key="1">
    <citation type="journal article" date="2016" name="Front. Microbiol.">
        <title>Comprehensive Phylogenetic Analysis of Bovine Non-aureus Staphylococci Species Based on Whole-Genome Sequencing.</title>
        <authorList>
            <person name="Naushad S."/>
            <person name="Barkema H.W."/>
            <person name="Luby C."/>
            <person name="Condas L.A."/>
            <person name="Nobrega D.B."/>
            <person name="Carson D.A."/>
            <person name="De Buck J."/>
        </authorList>
    </citation>
    <scope>NUCLEOTIDE SEQUENCE [LARGE SCALE GENOMIC DNA]</scope>
    <source>
        <strain evidence="2 3">SNUC 5336</strain>
    </source>
</reference>
<sequence>MKKIVIVTLILILSIGLVGCNRLSKEDSEHSDKADTQEEHSTEENKSSDDQDISLEPDTKIPDHVFEKTSVRHIQISEKTIKKDIETYINIDKKINDTINTYKMKLYSNQKLSNTEANKLKKLVQLENENDTNFAQYIQSNQMPNNEYVIYTDKISRYISTANRIEQKSLEISLKSDDDTSIFNDIEQVNKDQDIVNDREKQDIANFLEDKNIKTETFNEDSNHIDID</sequence>
<accession>A0A974QN41</accession>
<dbReference type="NCBIfam" id="NF033193">
    <property type="entry name" value="lipo_NDxxF"/>
    <property type="match status" value="1"/>
</dbReference>
<evidence type="ECO:0000256" key="1">
    <source>
        <dbReference type="SAM" id="MobiDB-lite"/>
    </source>
</evidence>